<dbReference type="PANTHER" id="PTHR11947:SF3">
    <property type="entry name" value="[PYRUVATE DEHYDROGENASE (ACETYL-TRANSFERRING)] KINASE, MITOCHONDRIAL"/>
    <property type="match status" value="1"/>
</dbReference>
<dbReference type="GO" id="GO:0010906">
    <property type="term" value="P:regulation of glucose metabolic process"/>
    <property type="evidence" value="ECO:0000318"/>
    <property type="project" value="GO_Central"/>
</dbReference>
<dbReference type="GO" id="GO:0005759">
    <property type="term" value="C:mitochondrial matrix"/>
    <property type="evidence" value="ECO:0007669"/>
    <property type="project" value="UniProtKB-SubCell"/>
</dbReference>
<dbReference type="InterPro" id="IPR036784">
    <property type="entry name" value="AK/P_DHK_N_sf"/>
</dbReference>
<dbReference type="SUPFAM" id="SSF55874">
    <property type="entry name" value="ATPase domain of HSP90 chaperone/DNA topoisomerase II/histidine kinase"/>
    <property type="match status" value="1"/>
</dbReference>
<dbReference type="InterPro" id="IPR018955">
    <property type="entry name" value="BCDHK/PDK_N"/>
</dbReference>
<keyword evidence="6 8" id="KW-0496">Mitochondrion</keyword>
<dbReference type="AlphaFoldDB" id="D8SJ23"/>
<evidence type="ECO:0000256" key="6">
    <source>
        <dbReference type="ARBA" id="ARBA00023128"/>
    </source>
</evidence>
<dbReference type="PRINTS" id="PR00344">
    <property type="entry name" value="BCTRLSENSOR"/>
</dbReference>
<keyword evidence="4 8" id="KW-0418">Kinase</keyword>
<organism evidence="11">
    <name type="scientific">Selaginella moellendorffii</name>
    <name type="common">Spikemoss</name>
    <dbReference type="NCBI Taxonomy" id="88036"/>
    <lineage>
        <taxon>Eukaryota</taxon>
        <taxon>Viridiplantae</taxon>
        <taxon>Streptophyta</taxon>
        <taxon>Embryophyta</taxon>
        <taxon>Tracheophyta</taxon>
        <taxon>Lycopodiopsida</taxon>
        <taxon>Selaginellales</taxon>
        <taxon>Selaginellaceae</taxon>
        <taxon>Selaginella</taxon>
    </lineage>
</organism>
<dbReference type="PANTHER" id="PTHR11947">
    <property type="entry name" value="PYRUVATE DEHYDROGENASE KINASE"/>
    <property type="match status" value="1"/>
</dbReference>
<dbReference type="Gene3D" id="3.30.565.10">
    <property type="entry name" value="Histidine kinase-like ATPase, C-terminal domain"/>
    <property type="match status" value="1"/>
</dbReference>
<dbReference type="eggNOG" id="KOG0787">
    <property type="taxonomic scope" value="Eukaryota"/>
</dbReference>
<dbReference type="KEGG" id="smo:SELMODRAFT_268711"/>
<evidence type="ECO:0000256" key="4">
    <source>
        <dbReference type="ARBA" id="ARBA00022777"/>
    </source>
</evidence>
<dbReference type="InParanoid" id="D8SJ23"/>
<dbReference type="SUPFAM" id="SSF69012">
    <property type="entry name" value="alpha-ketoacid dehydrogenase kinase, N-terminal domain"/>
    <property type="match status" value="1"/>
</dbReference>
<dbReference type="InterPro" id="IPR039028">
    <property type="entry name" value="BCKD/PDK"/>
</dbReference>
<dbReference type="STRING" id="88036.D8SJ23"/>
<comment type="subcellular location">
    <subcellularLocation>
        <location evidence="8">Mitochondrion matrix</location>
    </subcellularLocation>
</comment>
<dbReference type="Proteomes" id="UP000001514">
    <property type="component" value="Unassembled WGS sequence"/>
</dbReference>
<dbReference type="GO" id="GO:0005739">
    <property type="term" value="C:mitochondrion"/>
    <property type="evidence" value="ECO:0000318"/>
    <property type="project" value="GO_Central"/>
</dbReference>
<evidence type="ECO:0000313" key="10">
    <source>
        <dbReference type="EMBL" id="EFJ15725.1"/>
    </source>
</evidence>
<evidence type="ECO:0000256" key="2">
    <source>
        <dbReference type="ARBA" id="ARBA00022679"/>
    </source>
</evidence>
<sequence>MAATRRVADKIARNIYDDIYRCSFKHQIGVNLKLMMDFGAFPTEKNLLIAAQFLRRELPVRLSHKVVELENLPFGLSSKAPVLKVRDWYVESFKEIHGFPEIMTPSDELEFTQLIHDVKERHNHVIPMLGLGIQELKAELGSTTQLPEIHQFLNRFFLSRIGIRMLIGQHVALHQENPPGYIGLVSTQVSPMEVIHNAASDARAMCSRIYGRSPDVHVVGDSGLKFAYVPTHLHWMVFELLKNSLRSVQERFSTASKTPPVKVIVAGGTEDVTIKISDEGGGIPRSELPKVWSYFYSTGEIPLLDQNRFLEQPSDAMAGYGYGLPVTRLYARYFGGDLQLASMEGYGTQAYLHLSRLKNTKEPYDVLCI</sequence>
<keyword evidence="11" id="KW-1185">Reference proteome</keyword>
<name>D8SJ23_SELML</name>
<keyword evidence="2 8" id="KW-0808">Transferase</keyword>
<dbReference type="GO" id="GO:0004740">
    <property type="term" value="F:pyruvate dehydrogenase (acetyl-transferring) kinase activity"/>
    <property type="evidence" value="ECO:0000318"/>
    <property type="project" value="GO_Central"/>
</dbReference>
<keyword evidence="5 8" id="KW-0067">ATP-binding</keyword>
<dbReference type="InterPro" id="IPR004358">
    <property type="entry name" value="Sig_transdc_His_kin-like_C"/>
</dbReference>
<keyword evidence="3 8" id="KW-0547">Nucleotide-binding</keyword>
<dbReference type="Gene3D" id="1.20.140.20">
    <property type="entry name" value="Alpha-ketoacid/pyruvate dehydrogenase kinase, N-terminal domain"/>
    <property type="match status" value="1"/>
</dbReference>
<dbReference type="EMBL" id="GL377622">
    <property type="protein sequence ID" value="EFJ15725.1"/>
    <property type="molecule type" value="Genomic_DNA"/>
</dbReference>
<evidence type="ECO:0000256" key="5">
    <source>
        <dbReference type="ARBA" id="ARBA00022840"/>
    </source>
</evidence>
<comment type="catalytic activity">
    <reaction evidence="7">
        <text>L-seryl-[pyruvate dehydrogenase E1 alpha subunit] + ATP = O-phospho-L-seryl-[pyruvate dehydrogenase E1 alpha subunit] + ADP + H(+)</text>
        <dbReference type="Rhea" id="RHEA:23052"/>
        <dbReference type="Rhea" id="RHEA-COMP:13689"/>
        <dbReference type="Rhea" id="RHEA-COMP:13690"/>
        <dbReference type="ChEBI" id="CHEBI:15378"/>
        <dbReference type="ChEBI" id="CHEBI:29999"/>
        <dbReference type="ChEBI" id="CHEBI:30616"/>
        <dbReference type="ChEBI" id="CHEBI:83421"/>
        <dbReference type="ChEBI" id="CHEBI:456216"/>
        <dbReference type="EC" id="2.7.11.2"/>
    </reaction>
</comment>
<dbReference type="EC" id="2.7.11.-" evidence="8"/>
<dbReference type="Pfam" id="PF02518">
    <property type="entry name" value="HATPase_c"/>
    <property type="match status" value="1"/>
</dbReference>
<dbReference type="PROSITE" id="PS50109">
    <property type="entry name" value="HIS_KIN"/>
    <property type="match status" value="1"/>
</dbReference>
<proteinExistence type="inferred from homology"/>
<feature type="domain" description="Histidine kinase" evidence="9">
    <location>
        <begin position="230"/>
        <end position="358"/>
    </location>
</feature>
<evidence type="ECO:0000259" key="9">
    <source>
        <dbReference type="PROSITE" id="PS50109"/>
    </source>
</evidence>
<accession>D8SJ23</accession>
<dbReference type="InterPro" id="IPR036890">
    <property type="entry name" value="HATPase_C_sf"/>
</dbReference>
<comment type="similarity">
    <text evidence="1 8">Belongs to the PDK/BCKDK protein kinase family.</text>
</comment>
<dbReference type="InterPro" id="IPR003594">
    <property type="entry name" value="HATPase_dom"/>
</dbReference>
<dbReference type="HOGENOM" id="CLU_023861_5_0_1"/>
<gene>
    <name evidence="10" type="ORF">SELMODRAFT_268711</name>
</gene>
<evidence type="ECO:0000313" key="11">
    <source>
        <dbReference type="Proteomes" id="UP000001514"/>
    </source>
</evidence>
<dbReference type="InterPro" id="IPR005467">
    <property type="entry name" value="His_kinase_dom"/>
</dbReference>
<evidence type="ECO:0000256" key="8">
    <source>
        <dbReference type="RuleBase" id="RU366032"/>
    </source>
</evidence>
<dbReference type="Pfam" id="PF10436">
    <property type="entry name" value="BCDHK_Adom3"/>
    <property type="match status" value="1"/>
</dbReference>
<dbReference type="Gramene" id="EFJ15725">
    <property type="protein sequence ID" value="EFJ15725"/>
    <property type="gene ID" value="SELMODRAFT_268711"/>
</dbReference>
<evidence type="ECO:0000256" key="3">
    <source>
        <dbReference type="ARBA" id="ARBA00022741"/>
    </source>
</evidence>
<dbReference type="CDD" id="cd16929">
    <property type="entry name" value="HATPase_PDK-like"/>
    <property type="match status" value="1"/>
</dbReference>
<dbReference type="SMART" id="SM00387">
    <property type="entry name" value="HATPase_c"/>
    <property type="match status" value="1"/>
</dbReference>
<reference evidence="10 11" key="1">
    <citation type="journal article" date="2011" name="Science">
        <title>The Selaginella genome identifies genetic changes associated with the evolution of vascular plants.</title>
        <authorList>
            <person name="Banks J.A."/>
            <person name="Nishiyama T."/>
            <person name="Hasebe M."/>
            <person name="Bowman J.L."/>
            <person name="Gribskov M."/>
            <person name="dePamphilis C."/>
            <person name="Albert V.A."/>
            <person name="Aono N."/>
            <person name="Aoyama T."/>
            <person name="Ambrose B.A."/>
            <person name="Ashton N.W."/>
            <person name="Axtell M.J."/>
            <person name="Barker E."/>
            <person name="Barker M.S."/>
            <person name="Bennetzen J.L."/>
            <person name="Bonawitz N.D."/>
            <person name="Chapple C."/>
            <person name="Cheng C."/>
            <person name="Correa L.G."/>
            <person name="Dacre M."/>
            <person name="DeBarry J."/>
            <person name="Dreyer I."/>
            <person name="Elias M."/>
            <person name="Engstrom E.M."/>
            <person name="Estelle M."/>
            <person name="Feng L."/>
            <person name="Finet C."/>
            <person name="Floyd S.K."/>
            <person name="Frommer W.B."/>
            <person name="Fujita T."/>
            <person name="Gramzow L."/>
            <person name="Gutensohn M."/>
            <person name="Harholt J."/>
            <person name="Hattori M."/>
            <person name="Heyl A."/>
            <person name="Hirai T."/>
            <person name="Hiwatashi Y."/>
            <person name="Ishikawa M."/>
            <person name="Iwata M."/>
            <person name="Karol K.G."/>
            <person name="Koehler B."/>
            <person name="Kolukisaoglu U."/>
            <person name="Kubo M."/>
            <person name="Kurata T."/>
            <person name="Lalonde S."/>
            <person name="Li K."/>
            <person name="Li Y."/>
            <person name="Litt A."/>
            <person name="Lyons E."/>
            <person name="Manning G."/>
            <person name="Maruyama T."/>
            <person name="Michael T.P."/>
            <person name="Mikami K."/>
            <person name="Miyazaki S."/>
            <person name="Morinaga S."/>
            <person name="Murata T."/>
            <person name="Mueller-Roeber B."/>
            <person name="Nelson D.R."/>
            <person name="Obara M."/>
            <person name="Oguri Y."/>
            <person name="Olmstead R.G."/>
            <person name="Onodera N."/>
            <person name="Petersen B.L."/>
            <person name="Pils B."/>
            <person name="Prigge M."/>
            <person name="Rensing S.A."/>
            <person name="Riano-Pachon D.M."/>
            <person name="Roberts A.W."/>
            <person name="Sato Y."/>
            <person name="Scheller H.V."/>
            <person name="Schulz B."/>
            <person name="Schulz C."/>
            <person name="Shakirov E.V."/>
            <person name="Shibagaki N."/>
            <person name="Shinohara N."/>
            <person name="Shippen D.E."/>
            <person name="Soerensen I."/>
            <person name="Sotooka R."/>
            <person name="Sugimoto N."/>
            <person name="Sugita M."/>
            <person name="Sumikawa N."/>
            <person name="Tanurdzic M."/>
            <person name="Theissen G."/>
            <person name="Ulvskov P."/>
            <person name="Wakazuki S."/>
            <person name="Weng J.K."/>
            <person name="Willats W.W."/>
            <person name="Wipf D."/>
            <person name="Wolf P.G."/>
            <person name="Yang L."/>
            <person name="Zimmer A.D."/>
            <person name="Zhu Q."/>
            <person name="Mitros T."/>
            <person name="Hellsten U."/>
            <person name="Loque D."/>
            <person name="Otillar R."/>
            <person name="Salamov A."/>
            <person name="Schmutz J."/>
            <person name="Shapiro H."/>
            <person name="Lindquist E."/>
            <person name="Lucas S."/>
            <person name="Rokhsar D."/>
            <person name="Grigoriev I.V."/>
        </authorList>
    </citation>
    <scope>NUCLEOTIDE SEQUENCE [LARGE SCALE GENOMIC DNA]</scope>
</reference>
<evidence type="ECO:0000256" key="1">
    <source>
        <dbReference type="ARBA" id="ARBA00006155"/>
    </source>
</evidence>
<protein>
    <recommendedName>
        <fullName evidence="8">Protein-serine/threonine kinase</fullName>
        <ecNumber evidence="8">2.7.11.-</ecNumber>
    </recommendedName>
</protein>
<evidence type="ECO:0000256" key="7">
    <source>
        <dbReference type="ARBA" id="ARBA00048201"/>
    </source>
</evidence>
<dbReference type="OrthoDB" id="241648at2759"/>
<dbReference type="GO" id="GO:0005524">
    <property type="term" value="F:ATP binding"/>
    <property type="evidence" value="ECO:0007669"/>
    <property type="project" value="UniProtKB-UniRule"/>
</dbReference>
<dbReference type="GO" id="GO:0010510">
    <property type="term" value="P:regulation of pyruvate decarboxylation to acetyl-CoA"/>
    <property type="evidence" value="ECO:0000318"/>
    <property type="project" value="GO_Central"/>
</dbReference>